<evidence type="ECO:0000313" key="2">
    <source>
        <dbReference type="EMBL" id="BFP46654.1"/>
    </source>
</evidence>
<name>A0AB33JTS0_9ACTN</name>
<dbReference type="AlphaFoldDB" id="A0AB33JTS0"/>
<accession>A0AB33JTS0</accession>
<feature type="region of interest" description="Disordered" evidence="1">
    <location>
        <begin position="18"/>
        <end position="44"/>
    </location>
</feature>
<dbReference type="EMBL" id="AP035881">
    <property type="protein sequence ID" value="BFP46654.1"/>
    <property type="molecule type" value="Genomic_DNA"/>
</dbReference>
<protein>
    <submittedName>
        <fullName evidence="2">Uncharacterized protein</fullName>
    </submittedName>
</protein>
<proteinExistence type="predicted"/>
<evidence type="ECO:0000256" key="1">
    <source>
        <dbReference type="SAM" id="MobiDB-lite"/>
    </source>
</evidence>
<gene>
    <name evidence="2" type="ORF">KCMC57_30220</name>
</gene>
<organism evidence="2">
    <name type="scientific">Kitasatospora sp. CMC57</name>
    <dbReference type="NCBI Taxonomy" id="3231513"/>
    <lineage>
        <taxon>Bacteria</taxon>
        <taxon>Bacillati</taxon>
        <taxon>Actinomycetota</taxon>
        <taxon>Actinomycetes</taxon>
        <taxon>Kitasatosporales</taxon>
        <taxon>Streptomycetaceae</taxon>
        <taxon>Kitasatospora</taxon>
    </lineage>
</organism>
<sequence length="83" mass="8937">MTWTSLYRGCIARVHSEPGRGRRIRERTPPGDGGRLRWGREAGRTRGSGVLDPLSMSAVTVVLGAVGASMANEAGRWAWESVG</sequence>
<reference evidence="2" key="1">
    <citation type="submission" date="2024-07" db="EMBL/GenBank/DDBJ databases">
        <title>Complete genome sequences of cellulolytic bacteria, Kitasatospora sp. CMC57 and Streptomyces sp. CMC78, isolated from Japanese agricultural soil.</title>
        <authorList>
            <person name="Hashimoto T."/>
            <person name="Ito M."/>
            <person name="Iwamoto M."/>
            <person name="Fukahori D."/>
            <person name="Shoda T."/>
            <person name="Sakoda M."/>
            <person name="Morohoshi T."/>
            <person name="Mitsuboshi M."/>
            <person name="Nishizawa T."/>
        </authorList>
    </citation>
    <scope>NUCLEOTIDE SEQUENCE</scope>
    <source>
        <strain evidence="2">CMC57</strain>
    </source>
</reference>